<keyword evidence="1" id="KW-1133">Transmembrane helix</keyword>
<dbReference type="EMBL" id="UINC01129708">
    <property type="protein sequence ID" value="SVD10277.1"/>
    <property type="molecule type" value="Genomic_DNA"/>
</dbReference>
<name>A0A382SM44_9ZZZZ</name>
<keyword evidence="1" id="KW-0812">Transmembrane</keyword>
<accession>A0A382SM44</accession>
<gene>
    <name evidence="2" type="ORF">METZ01_LOCUS363131</name>
</gene>
<proteinExistence type="predicted"/>
<evidence type="ECO:0000256" key="1">
    <source>
        <dbReference type="SAM" id="Phobius"/>
    </source>
</evidence>
<sequence length="34" mass="3875">MSVHKRHNWVMDIGLPAAFALVWGSFAVLFRLFG</sequence>
<reference evidence="2" key="1">
    <citation type="submission" date="2018-05" db="EMBL/GenBank/DDBJ databases">
        <authorList>
            <person name="Lanie J.A."/>
            <person name="Ng W.-L."/>
            <person name="Kazmierczak K.M."/>
            <person name="Andrzejewski T.M."/>
            <person name="Davidsen T.M."/>
            <person name="Wayne K.J."/>
            <person name="Tettelin H."/>
            <person name="Glass J.I."/>
            <person name="Rusch D."/>
            <person name="Podicherti R."/>
            <person name="Tsui H.-C.T."/>
            <person name="Winkler M.E."/>
        </authorList>
    </citation>
    <scope>NUCLEOTIDE SEQUENCE</scope>
</reference>
<evidence type="ECO:0000313" key="2">
    <source>
        <dbReference type="EMBL" id="SVD10277.1"/>
    </source>
</evidence>
<organism evidence="2">
    <name type="scientific">marine metagenome</name>
    <dbReference type="NCBI Taxonomy" id="408172"/>
    <lineage>
        <taxon>unclassified sequences</taxon>
        <taxon>metagenomes</taxon>
        <taxon>ecological metagenomes</taxon>
    </lineage>
</organism>
<feature type="transmembrane region" description="Helical" evidence="1">
    <location>
        <begin position="13"/>
        <end position="33"/>
    </location>
</feature>
<protein>
    <recommendedName>
        <fullName evidence="3">EamA family transporter</fullName>
    </recommendedName>
</protein>
<evidence type="ECO:0008006" key="3">
    <source>
        <dbReference type="Google" id="ProtNLM"/>
    </source>
</evidence>
<dbReference type="AlphaFoldDB" id="A0A382SM44"/>
<keyword evidence="1" id="KW-0472">Membrane</keyword>